<feature type="region of interest" description="Disordered" evidence="3">
    <location>
        <begin position="155"/>
        <end position="174"/>
    </location>
</feature>
<name>A0A9K3LUF1_9STRA</name>
<dbReference type="SMART" id="SM00415">
    <property type="entry name" value="HSF"/>
    <property type="match status" value="1"/>
</dbReference>
<evidence type="ECO:0000256" key="3">
    <source>
        <dbReference type="SAM" id="MobiDB-lite"/>
    </source>
</evidence>
<dbReference type="PANTHER" id="PTHR10015:SF206">
    <property type="entry name" value="HSF-TYPE DNA-BINDING DOMAIN-CONTAINING PROTEIN"/>
    <property type="match status" value="1"/>
</dbReference>
<evidence type="ECO:0000256" key="1">
    <source>
        <dbReference type="ARBA" id="ARBA00023125"/>
    </source>
</evidence>
<evidence type="ECO:0000256" key="2">
    <source>
        <dbReference type="RuleBase" id="RU004020"/>
    </source>
</evidence>
<proteinExistence type="inferred from homology"/>
<dbReference type="OrthoDB" id="60033at2759"/>
<dbReference type="InterPro" id="IPR000232">
    <property type="entry name" value="HSF_DNA-bd"/>
</dbReference>
<dbReference type="GO" id="GO:0043565">
    <property type="term" value="F:sequence-specific DNA binding"/>
    <property type="evidence" value="ECO:0007669"/>
    <property type="project" value="InterPro"/>
</dbReference>
<comment type="caution">
    <text evidence="5">The sequence shown here is derived from an EMBL/GenBank/DDBJ whole genome shotgun (WGS) entry which is preliminary data.</text>
</comment>
<evidence type="ECO:0000259" key="4">
    <source>
        <dbReference type="SMART" id="SM00415"/>
    </source>
</evidence>
<dbReference type="EMBL" id="JAGRRH010000006">
    <property type="protein sequence ID" value="KAG7368750.1"/>
    <property type="molecule type" value="Genomic_DNA"/>
</dbReference>
<dbReference type="PANTHER" id="PTHR10015">
    <property type="entry name" value="HEAT SHOCK TRANSCRIPTION FACTOR"/>
    <property type="match status" value="1"/>
</dbReference>
<comment type="similarity">
    <text evidence="2">Belongs to the HSF family.</text>
</comment>
<sequence length="481" mass="54198">MCNPNSSIANRRFRSVALKNGGATGFLAQKLVGSLMTVTPTLGNSKKDIYHQGTHSSIVTSKSRDDDLFDLEYVPSQGTTTNGFANDRSPSLYSYSLPPTSRYFQEDMERPQQPEFETSPVPVREKPKTKRKRAPQKPGLTAKNQERHFVQHHYNDHSMDPEGHDYTSDDASHSRRRGGVAVSFPNKLHSVLEQVEVDGFAHVISWQPHGRCFCIHKPKEFTNVVMPRYFRQTKLTSFQRQLNLYGFQRLTSGPDSGGYYHELFLRYKAFLCKRMVRTKVKGTKFKAASSPEQEPNFYKMAPVTVTPQNSDCDHSENDDSSAGHDSQSNAISEPKMLEFRDFHPPHHPFEHPTPLEYAHVQPQQAPVSPMVNKLAMQIFGSEPLEVPSPRRIGSQMVFDSPIHENMASNYVSPPTPAAAPSIPLAHTNQYLEQAVDELFVEDAQAADELMDFVSAWDDGFEMGPVSNDLELGNLLDKILED</sequence>
<dbReference type="GO" id="GO:0003700">
    <property type="term" value="F:DNA-binding transcription factor activity"/>
    <property type="evidence" value="ECO:0007669"/>
    <property type="project" value="InterPro"/>
</dbReference>
<dbReference type="FunFam" id="1.10.10.10:FF:000479">
    <property type="entry name" value="Predicted protein"/>
    <property type="match status" value="1"/>
</dbReference>
<keyword evidence="6" id="KW-1185">Reference proteome</keyword>
<feature type="domain" description="HSF-type DNA-binding" evidence="4">
    <location>
        <begin position="180"/>
        <end position="278"/>
    </location>
</feature>
<accession>A0A9K3LUF1</accession>
<reference evidence="5" key="1">
    <citation type="journal article" date="2021" name="Sci. Rep.">
        <title>Diploid genomic architecture of Nitzschia inconspicua, an elite biomass production diatom.</title>
        <authorList>
            <person name="Oliver A."/>
            <person name="Podell S."/>
            <person name="Pinowska A."/>
            <person name="Traller J.C."/>
            <person name="Smith S.R."/>
            <person name="McClure R."/>
            <person name="Beliaev A."/>
            <person name="Bohutskyi P."/>
            <person name="Hill E.A."/>
            <person name="Rabines A."/>
            <person name="Zheng H."/>
            <person name="Allen L.Z."/>
            <person name="Kuo A."/>
            <person name="Grigoriev I.V."/>
            <person name="Allen A.E."/>
            <person name="Hazlebeck D."/>
            <person name="Allen E.E."/>
        </authorList>
    </citation>
    <scope>NUCLEOTIDE SEQUENCE</scope>
    <source>
        <strain evidence="5">Hildebrandi</strain>
    </source>
</reference>
<keyword evidence="1 5" id="KW-0238">DNA-binding</keyword>
<dbReference type="AlphaFoldDB" id="A0A9K3LUF1"/>
<feature type="compositionally biased region" description="Low complexity" evidence="3">
    <location>
        <begin position="88"/>
        <end position="103"/>
    </location>
</feature>
<organism evidence="5 6">
    <name type="scientific">Nitzschia inconspicua</name>
    <dbReference type="NCBI Taxonomy" id="303405"/>
    <lineage>
        <taxon>Eukaryota</taxon>
        <taxon>Sar</taxon>
        <taxon>Stramenopiles</taxon>
        <taxon>Ochrophyta</taxon>
        <taxon>Bacillariophyta</taxon>
        <taxon>Bacillariophyceae</taxon>
        <taxon>Bacillariophycidae</taxon>
        <taxon>Bacillariales</taxon>
        <taxon>Bacillariaceae</taxon>
        <taxon>Nitzschia</taxon>
    </lineage>
</organism>
<protein>
    <submittedName>
        <fullName evidence="5">HSF-type DNA-binding protein</fullName>
    </submittedName>
</protein>
<feature type="region of interest" description="Disordered" evidence="3">
    <location>
        <begin position="75"/>
        <end position="147"/>
    </location>
</feature>
<feature type="region of interest" description="Disordered" evidence="3">
    <location>
        <begin position="304"/>
        <end position="328"/>
    </location>
</feature>
<gene>
    <name evidence="5" type="ORF">IV203_031493</name>
</gene>
<reference evidence="5" key="2">
    <citation type="submission" date="2021-04" db="EMBL/GenBank/DDBJ databases">
        <authorList>
            <person name="Podell S."/>
        </authorList>
    </citation>
    <scope>NUCLEOTIDE SEQUENCE</scope>
    <source>
        <strain evidence="5">Hildebrandi</strain>
    </source>
</reference>
<dbReference type="Proteomes" id="UP000693970">
    <property type="component" value="Unassembled WGS sequence"/>
</dbReference>
<evidence type="ECO:0000313" key="6">
    <source>
        <dbReference type="Proteomes" id="UP000693970"/>
    </source>
</evidence>
<evidence type="ECO:0000313" key="5">
    <source>
        <dbReference type="EMBL" id="KAG7368750.1"/>
    </source>
</evidence>
<dbReference type="Pfam" id="PF00447">
    <property type="entry name" value="HSF_DNA-bind"/>
    <property type="match status" value="1"/>
</dbReference>
<feature type="compositionally biased region" description="Basic and acidic residues" evidence="3">
    <location>
        <begin position="155"/>
        <end position="173"/>
    </location>
</feature>